<dbReference type="InterPro" id="IPR051083">
    <property type="entry name" value="GrpII_Intron_Splice-Mob/Def"/>
</dbReference>
<evidence type="ECO:0000313" key="2">
    <source>
        <dbReference type="EMBL" id="GLJ56542.1"/>
    </source>
</evidence>
<gene>
    <name evidence="2" type="ORF">SUGI_1227300</name>
</gene>
<dbReference type="CDD" id="cd01651">
    <property type="entry name" value="RT_G2_intron"/>
    <property type="match status" value="1"/>
</dbReference>
<organism evidence="2 3">
    <name type="scientific">Cryptomeria japonica</name>
    <name type="common">Japanese cedar</name>
    <name type="synonym">Cupressus japonica</name>
    <dbReference type="NCBI Taxonomy" id="3369"/>
    <lineage>
        <taxon>Eukaryota</taxon>
        <taxon>Viridiplantae</taxon>
        <taxon>Streptophyta</taxon>
        <taxon>Embryophyta</taxon>
        <taxon>Tracheophyta</taxon>
        <taxon>Spermatophyta</taxon>
        <taxon>Pinopsida</taxon>
        <taxon>Pinidae</taxon>
        <taxon>Conifers II</taxon>
        <taxon>Cupressales</taxon>
        <taxon>Cupressaceae</taxon>
        <taxon>Cryptomeria</taxon>
    </lineage>
</organism>
<reference evidence="2" key="1">
    <citation type="submission" date="2022-12" db="EMBL/GenBank/DDBJ databases">
        <title>Chromosome-Level Genome Assembly of Japanese Cedar (Cryptomeriajaponica D. Don).</title>
        <authorList>
            <person name="Fujino T."/>
            <person name="Yamaguchi K."/>
            <person name="Yokoyama T."/>
            <person name="Hamanaka T."/>
            <person name="Harazono Y."/>
            <person name="Kamada H."/>
            <person name="Kobayashi W."/>
            <person name="Ujino-Ihara T."/>
            <person name="Uchiyama K."/>
            <person name="Matsumoto A."/>
            <person name="Izuno A."/>
            <person name="Tsumura Y."/>
            <person name="Toyoda A."/>
            <person name="Shigenobu S."/>
            <person name="Moriguchi Y."/>
            <person name="Ueno S."/>
            <person name="Kasahara M."/>
        </authorList>
    </citation>
    <scope>NUCLEOTIDE SEQUENCE</scope>
</reference>
<dbReference type="EMBL" id="BSEH01000022">
    <property type="protein sequence ID" value="GLJ56542.1"/>
    <property type="molecule type" value="Genomic_DNA"/>
</dbReference>
<dbReference type="SUPFAM" id="SSF56672">
    <property type="entry name" value="DNA/RNA polymerases"/>
    <property type="match status" value="1"/>
</dbReference>
<dbReference type="PANTHER" id="PTHR34047:SF8">
    <property type="entry name" value="PROTEIN YKFC"/>
    <property type="match status" value="1"/>
</dbReference>
<dbReference type="InterPro" id="IPR000477">
    <property type="entry name" value="RT_dom"/>
</dbReference>
<dbReference type="Pfam" id="PF00078">
    <property type="entry name" value="RVT_1"/>
    <property type="match status" value="1"/>
</dbReference>
<protein>
    <recommendedName>
        <fullName evidence="1">Reverse transcriptase domain-containing protein</fullName>
    </recommendedName>
</protein>
<evidence type="ECO:0000259" key="1">
    <source>
        <dbReference type="PROSITE" id="PS50878"/>
    </source>
</evidence>
<evidence type="ECO:0000313" key="3">
    <source>
        <dbReference type="Proteomes" id="UP001234787"/>
    </source>
</evidence>
<dbReference type="PANTHER" id="PTHR34047">
    <property type="entry name" value="NUCLEAR INTRON MATURASE 1, MITOCHONDRIAL-RELATED"/>
    <property type="match status" value="1"/>
</dbReference>
<keyword evidence="3" id="KW-1185">Reference proteome</keyword>
<name>A0AAD3RMH1_CRYJA</name>
<accession>A0AAD3RMH1</accession>
<dbReference type="AlphaFoldDB" id="A0AAD3RMH1"/>
<sequence>MAPMIPLLVETLLDLRRKKASQYEAISEVDFAIMVARLQKGEFRFHAMRRLLIPKPKKPGRFRPITIPDSKDVLVMDAAAELLNEIFRSIFLDCSHGFIKGRGTWTFFASVESWGLVNHFVQADIVSCFDMIPHDKLFTLLSQHISERAFIGLIHNFLTTDIFDKEGQNCGNRVSGIGIPQGSSLSPVLMNIFLHKFDQAISEWVSTTYPLIRYARYADDFFIGIKESSHALDPEPIVSMVRKLMKDELSLDLSIRVAQRGDRPLSLLGFRVSLDERGQIHLNAPLKRIRTKLESKLTPPQRTETTGEVVAYYNQKVIAYLAAYCIAENGGRFKGLLERCVRRCCFKQLGNISKTYLSALKQKYGHQLQRTTPPFFAKRLTASLQGTSIDINIGRNFS</sequence>
<dbReference type="Proteomes" id="UP001234787">
    <property type="component" value="Unassembled WGS sequence"/>
</dbReference>
<feature type="domain" description="Reverse transcriptase" evidence="1">
    <location>
        <begin position="34"/>
        <end position="272"/>
    </location>
</feature>
<comment type="caution">
    <text evidence="2">The sequence shown here is derived from an EMBL/GenBank/DDBJ whole genome shotgun (WGS) entry which is preliminary data.</text>
</comment>
<dbReference type="InterPro" id="IPR043502">
    <property type="entry name" value="DNA/RNA_pol_sf"/>
</dbReference>
<proteinExistence type="predicted"/>
<dbReference type="PROSITE" id="PS50878">
    <property type="entry name" value="RT_POL"/>
    <property type="match status" value="1"/>
</dbReference>